<dbReference type="GeneID" id="8586254"/>
<dbReference type="Proteomes" id="UP000008549">
    <property type="component" value="Unassembled WGS sequence"/>
</dbReference>
<evidence type="ECO:0000313" key="3">
    <source>
        <dbReference type="Proteomes" id="UP000008549"/>
    </source>
</evidence>
<dbReference type="STRING" id="6238.A8XJ72"/>
<sequence length="193" mass="22157">MIFDEVHPTNGKRYVAFGSKVGLEMLEKSSLLLSDGTFSVAQPPFVQLWTIHATFSESTFPVVHVLMSGRQIVDYDYVLGRLKSIIPLWDPQDYLGDLEIGQATAIKNAFPNIRQTYCYFHLLQAWFRRLKQLKLQDSNSRNAEFRKVSAERKKKDILKDQRILKVLDARIALGSQLKGISFFKAIRAAKKYT</sequence>
<dbReference type="WormBase" id="CBG14015">
    <property type="protein sequence ID" value="CBP36985"/>
    <property type="gene ID" value="WBGene00034667"/>
</dbReference>
<dbReference type="eggNOG" id="ENOG502S0E9">
    <property type="taxonomic scope" value="Eukaryota"/>
</dbReference>
<dbReference type="AlphaFoldDB" id="A8XJ72"/>
<accession>A8XJ72</accession>
<evidence type="ECO:0000259" key="1">
    <source>
        <dbReference type="Pfam" id="PF10551"/>
    </source>
</evidence>
<organism evidence="2 3">
    <name type="scientific">Caenorhabditis briggsae</name>
    <dbReference type="NCBI Taxonomy" id="6238"/>
    <lineage>
        <taxon>Eukaryota</taxon>
        <taxon>Metazoa</taxon>
        <taxon>Ecdysozoa</taxon>
        <taxon>Nematoda</taxon>
        <taxon>Chromadorea</taxon>
        <taxon>Rhabditida</taxon>
        <taxon>Rhabditina</taxon>
        <taxon>Rhabditomorpha</taxon>
        <taxon>Rhabditoidea</taxon>
        <taxon>Rhabditidae</taxon>
        <taxon>Peloderinae</taxon>
        <taxon>Caenorhabditis</taxon>
    </lineage>
</organism>
<dbReference type="KEGG" id="cbr:CBG_14015"/>
<dbReference type="EMBL" id="HE600983">
    <property type="protein sequence ID" value="CAP32697.2"/>
    <property type="molecule type" value="Genomic_DNA"/>
</dbReference>
<name>A8XJ72_CAEBR</name>
<protein>
    <submittedName>
        <fullName evidence="2">Protein CBG14015</fullName>
    </submittedName>
</protein>
<gene>
    <name evidence="2 4" type="ORF">CBG14015</name>
    <name evidence="2" type="ORF">CBG_14015</name>
</gene>
<evidence type="ECO:0000313" key="4">
    <source>
        <dbReference type="WormBase" id="CBG14015"/>
    </source>
</evidence>
<dbReference type="Pfam" id="PF10551">
    <property type="entry name" value="MULE"/>
    <property type="match status" value="1"/>
</dbReference>
<feature type="domain" description="MULE transposase" evidence="1">
    <location>
        <begin position="34"/>
        <end position="124"/>
    </location>
</feature>
<reference evidence="2 3" key="2">
    <citation type="journal article" date="2011" name="PLoS Genet.">
        <title>Caenorhabditis briggsae recombinant inbred line genotypes reveal inter-strain incompatibility and the evolution of recombination.</title>
        <authorList>
            <person name="Ross J.A."/>
            <person name="Koboldt D.C."/>
            <person name="Staisch J.E."/>
            <person name="Chamberlin H.M."/>
            <person name="Gupta B.P."/>
            <person name="Miller R.D."/>
            <person name="Baird S.E."/>
            <person name="Haag E.S."/>
        </authorList>
    </citation>
    <scope>NUCLEOTIDE SEQUENCE [LARGE SCALE GENOMIC DNA]</scope>
    <source>
        <strain evidence="2 3">AF16</strain>
    </source>
</reference>
<dbReference type="InterPro" id="IPR018289">
    <property type="entry name" value="MULE_transposase_dom"/>
</dbReference>
<evidence type="ECO:0000313" key="2">
    <source>
        <dbReference type="EMBL" id="CAP32697.2"/>
    </source>
</evidence>
<dbReference type="RefSeq" id="XP_045095317.1">
    <property type="nucleotide sequence ID" value="XM_045239399.1"/>
</dbReference>
<reference evidence="2 3" key="1">
    <citation type="journal article" date="2003" name="PLoS Biol.">
        <title>The genome sequence of Caenorhabditis briggsae: a platform for comparative genomics.</title>
        <authorList>
            <person name="Stein L.D."/>
            <person name="Bao Z."/>
            <person name="Blasiar D."/>
            <person name="Blumenthal T."/>
            <person name="Brent M.R."/>
            <person name="Chen N."/>
            <person name="Chinwalla A."/>
            <person name="Clarke L."/>
            <person name="Clee C."/>
            <person name="Coghlan A."/>
            <person name="Coulson A."/>
            <person name="D'Eustachio P."/>
            <person name="Fitch D.H."/>
            <person name="Fulton L.A."/>
            <person name="Fulton R.E."/>
            <person name="Griffiths-Jones S."/>
            <person name="Harris T.W."/>
            <person name="Hillier L.W."/>
            <person name="Kamath R."/>
            <person name="Kuwabara P.E."/>
            <person name="Mardis E.R."/>
            <person name="Marra M.A."/>
            <person name="Miner T.L."/>
            <person name="Minx P."/>
            <person name="Mullikin J.C."/>
            <person name="Plumb R.W."/>
            <person name="Rogers J."/>
            <person name="Schein J.E."/>
            <person name="Sohrmann M."/>
            <person name="Spieth J."/>
            <person name="Stajich J.E."/>
            <person name="Wei C."/>
            <person name="Willey D."/>
            <person name="Wilson R.K."/>
            <person name="Durbin R."/>
            <person name="Waterston R.H."/>
        </authorList>
    </citation>
    <scope>NUCLEOTIDE SEQUENCE [LARGE SCALE GENOMIC DNA]</scope>
    <source>
        <strain evidence="2 3">AF16</strain>
    </source>
</reference>
<dbReference type="InParanoid" id="A8XJ72"/>
<dbReference type="HOGENOM" id="CLU_1409968_0_0_1"/>
<proteinExistence type="predicted"/>
<keyword evidence="3" id="KW-1185">Reference proteome</keyword>
<dbReference type="OMA" id="FPIFRIA"/>
<dbReference type="CTD" id="8586254"/>